<evidence type="ECO:0000256" key="1">
    <source>
        <dbReference type="SAM" id="SignalP"/>
    </source>
</evidence>
<feature type="chain" id="PRO_5035860123" evidence="1">
    <location>
        <begin position="29"/>
        <end position="370"/>
    </location>
</feature>
<comment type="caution">
    <text evidence="2">The sequence shown here is derived from an EMBL/GenBank/DDBJ whole genome shotgun (WGS) entry which is preliminary data.</text>
</comment>
<protein>
    <submittedName>
        <fullName evidence="2">Uncharacterized protein</fullName>
    </submittedName>
</protein>
<accession>A0A8T1AYZ1</accession>
<name>A0A8T1AYZ1_9STRA</name>
<dbReference type="EMBL" id="RCMK01001499">
    <property type="protein sequence ID" value="KAG2893142.1"/>
    <property type="molecule type" value="Genomic_DNA"/>
</dbReference>
<dbReference type="InterPro" id="IPR006059">
    <property type="entry name" value="SBP"/>
</dbReference>
<dbReference type="Pfam" id="PF01547">
    <property type="entry name" value="SBP_bac_1"/>
    <property type="match status" value="1"/>
</dbReference>
<dbReference type="PANTHER" id="PTHR43649:SF17">
    <property type="entry name" value="ABC TRANSPORTER SOLUTE BINDING PROTEIN-SUGAR TRANSPORT"/>
    <property type="match status" value="1"/>
</dbReference>
<dbReference type="PROSITE" id="PS51257">
    <property type="entry name" value="PROKAR_LIPOPROTEIN"/>
    <property type="match status" value="1"/>
</dbReference>
<sequence>MQKKRLRLLSALLIISMLLLSACNTGNSNNNGEATADSDPSAKPGGKPTELTVAFPIFGALPKDMSLIEDAVNEIAQKKINVKVKLLPITFSNWTQQTNLMFSSGEKLDLMPMIYAYNSAITQGQLIPLDELLEKHGQGIVEALDPAYLNASRVNGTIYGVPTLHELAYVNGVTMREDIVAKYQIDTSKLHKLEDLEDVLRTVKAGEPDMAPLIPSTGASILDNYQTFDRLDNHMGVLPDFDNNLKVVNLYETKEYAEQLRMLRRWYQEGLILKDASTNQINSQDLVDSNRGFAFLLNAYSEVFNYEENEDKPTTAVPMKTVAFSDPPVSTTAHITNTMWGIATNSKSPEKAMEFLNLMYSDKDISSLYH</sequence>
<proteinExistence type="predicted"/>
<dbReference type="Proteomes" id="UP000736787">
    <property type="component" value="Unassembled WGS sequence"/>
</dbReference>
<evidence type="ECO:0000313" key="3">
    <source>
        <dbReference type="Proteomes" id="UP000736787"/>
    </source>
</evidence>
<dbReference type="InterPro" id="IPR050490">
    <property type="entry name" value="Bact_solute-bd_prot1"/>
</dbReference>
<dbReference type="SUPFAM" id="SSF53850">
    <property type="entry name" value="Periplasmic binding protein-like II"/>
    <property type="match status" value="1"/>
</dbReference>
<feature type="signal peptide" evidence="1">
    <location>
        <begin position="1"/>
        <end position="28"/>
    </location>
</feature>
<evidence type="ECO:0000313" key="2">
    <source>
        <dbReference type="EMBL" id="KAG2893142.1"/>
    </source>
</evidence>
<reference evidence="2" key="1">
    <citation type="submission" date="2018-10" db="EMBL/GenBank/DDBJ databases">
        <title>Effector identification in a new, highly contiguous assembly of the strawberry crown rot pathogen Phytophthora cactorum.</title>
        <authorList>
            <person name="Armitage A.D."/>
            <person name="Nellist C.F."/>
            <person name="Bates H."/>
            <person name="Vickerstaff R.J."/>
            <person name="Harrison R.J."/>
        </authorList>
    </citation>
    <scope>NUCLEOTIDE SEQUENCE</scope>
    <source>
        <strain evidence="2">4040</strain>
    </source>
</reference>
<dbReference type="AlphaFoldDB" id="A0A8T1AYZ1"/>
<dbReference type="Gene3D" id="3.40.190.10">
    <property type="entry name" value="Periplasmic binding protein-like II"/>
    <property type="match status" value="1"/>
</dbReference>
<keyword evidence="1" id="KW-0732">Signal</keyword>
<dbReference type="PANTHER" id="PTHR43649">
    <property type="entry name" value="ARABINOSE-BINDING PROTEIN-RELATED"/>
    <property type="match status" value="1"/>
</dbReference>
<organism evidence="2 3">
    <name type="scientific">Phytophthora cactorum</name>
    <dbReference type="NCBI Taxonomy" id="29920"/>
    <lineage>
        <taxon>Eukaryota</taxon>
        <taxon>Sar</taxon>
        <taxon>Stramenopiles</taxon>
        <taxon>Oomycota</taxon>
        <taxon>Peronosporomycetes</taxon>
        <taxon>Peronosporales</taxon>
        <taxon>Peronosporaceae</taxon>
        <taxon>Phytophthora</taxon>
    </lineage>
</organism>
<gene>
    <name evidence="2" type="ORF">PC117_g23856</name>
</gene>